<feature type="compositionally biased region" description="Acidic residues" evidence="1">
    <location>
        <begin position="14"/>
        <end position="25"/>
    </location>
</feature>
<name>A0AAX4J854_9MICR</name>
<dbReference type="EMBL" id="CP142726">
    <property type="protein sequence ID" value="WUR02157.1"/>
    <property type="molecule type" value="Genomic_DNA"/>
</dbReference>
<keyword evidence="3" id="KW-1185">Reference proteome</keyword>
<accession>A0AAX4J854</accession>
<gene>
    <name evidence="2" type="ORF">VNE69_01096</name>
</gene>
<dbReference type="GeneID" id="90539961"/>
<reference evidence="2" key="1">
    <citation type="journal article" date="2024" name="BMC Genomics">
        <title>Functional annotation of a divergent genome using sequence and structure-based similarity.</title>
        <authorList>
            <person name="Svedberg D."/>
            <person name="Winiger R.R."/>
            <person name="Berg A."/>
            <person name="Sharma H."/>
            <person name="Tellgren-Roth C."/>
            <person name="Debrunner-Vossbrinck B.A."/>
            <person name="Vossbrinck C.R."/>
            <person name="Barandun J."/>
        </authorList>
    </citation>
    <scope>NUCLEOTIDE SEQUENCE</scope>
    <source>
        <strain evidence="2">Illinois isolate</strain>
    </source>
</reference>
<evidence type="ECO:0000256" key="1">
    <source>
        <dbReference type="SAM" id="MobiDB-lite"/>
    </source>
</evidence>
<proteinExistence type="predicted"/>
<feature type="region of interest" description="Disordered" evidence="1">
    <location>
        <begin position="1"/>
        <end position="48"/>
    </location>
</feature>
<organism evidence="2 3">
    <name type="scientific">Vairimorpha necatrix</name>
    <dbReference type="NCBI Taxonomy" id="6039"/>
    <lineage>
        <taxon>Eukaryota</taxon>
        <taxon>Fungi</taxon>
        <taxon>Fungi incertae sedis</taxon>
        <taxon>Microsporidia</taxon>
        <taxon>Nosematidae</taxon>
        <taxon>Vairimorpha</taxon>
    </lineage>
</organism>
<dbReference type="RefSeq" id="XP_065328302.1">
    <property type="nucleotide sequence ID" value="XM_065472230.1"/>
</dbReference>
<dbReference type="Proteomes" id="UP001334084">
    <property type="component" value="Chromosome 1"/>
</dbReference>
<evidence type="ECO:0000313" key="3">
    <source>
        <dbReference type="Proteomes" id="UP001334084"/>
    </source>
</evidence>
<dbReference type="KEGG" id="vnx:VNE69_01096"/>
<protein>
    <submittedName>
        <fullName evidence="2">Uncharacterized protein</fullName>
    </submittedName>
</protein>
<sequence length="143" mass="16495">MNQKKIIAQKNDESENSDDDYDYSDDSTGTTSDNAEKHNDNVSESGSPLSYDYLLIDLIKIYKELAHYHLSSLKNSKKILETISIVSLNLTDDEVNRDNNLIKEKLLEISYGETKRDTVKRLEDIILKLQTDNKSDDQDMRNF</sequence>
<evidence type="ECO:0000313" key="2">
    <source>
        <dbReference type="EMBL" id="WUR02157.1"/>
    </source>
</evidence>
<dbReference type="AlphaFoldDB" id="A0AAX4J854"/>